<gene>
    <name evidence="1" type="ORF">vBKpnF48_119</name>
</gene>
<evidence type="ECO:0000313" key="1">
    <source>
        <dbReference type="EMBL" id="AUO78744.1"/>
    </source>
</evidence>
<name>A0A2I6UFI8_9CAUD</name>
<accession>A0A2I6UFI8</accession>
<proteinExistence type="predicted"/>
<sequence length="247" mass="27771">MQASNQVIVARRLAKTFESAKSRGKEFNLTFEYLANVLAQTHCAYSGEEFSGTGLDSLTLERWDNDKGYVIGNVIPVKEKYNSARGNYSIEKMEALAKEKSARIVRGSDNKPVTLAEETQAKIKLIEKNIEGIKSRREGRIAALNSILSEEYLDEARKVMIASLKARIEGAKAEIGRQEATLFALRDGRSIKNATKLSKAEEQVRNYGIIVEALKRLEKRNWLDTKKLEKGLPLNCSLLQLIKGKMY</sequence>
<evidence type="ECO:0000313" key="2">
    <source>
        <dbReference type="Proteomes" id="UP000240294"/>
    </source>
</evidence>
<dbReference type="Proteomes" id="UP000240294">
    <property type="component" value="Genome"/>
</dbReference>
<reference evidence="2" key="1">
    <citation type="submission" date="2018-01" db="EMBL/GenBank/DDBJ databases">
        <title>Direct submission.</title>
        <authorList>
            <person name="Ciacci N."/>
        </authorList>
    </citation>
    <scope>NUCLEOTIDE SEQUENCE [LARGE SCALE GENOMIC DNA]</scope>
</reference>
<protein>
    <submittedName>
        <fullName evidence="1">Anti-termination protein</fullName>
    </submittedName>
</protein>
<keyword evidence="2" id="KW-1185">Reference proteome</keyword>
<organism evidence="1 2">
    <name type="scientific">Klebsiella phage vB_Kpn_F48</name>
    <dbReference type="NCBI Taxonomy" id="2070028"/>
    <lineage>
        <taxon>Viruses</taxon>
        <taxon>Duplodnaviria</taxon>
        <taxon>Heunggongvirae</taxon>
        <taxon>Uroviricota</taxon>
        <taxon>Caudoviricetes</taxon>
        <taxon>Marfavirus</taxon>
        <taxon>Marfavirus F48</taxon>
    </lineage>
</organism>
<dbReference type="Gene3D" id="3.30.40.220">
    <property type="match status" value="1"/>
</dbReference>
<dbReference type="EMBL" id="MG746602">
    <property type="protein sequence ID" value="AUO78744.1"/>
    <property type="molecule type" value="Genomic_DNA"/>
</dbReference>